<dbReference type="EMBL" id="KZ305122">
    <property type="protein sequence ID" value="PIA25855.1"/>
    <property type="molecule type" value="Genomic_DNA"/>
</dbReference>
<accession>A0A2G5C3L6</accession>
<gene>
    <name evidence="1" type="ORF">AQUCO_10600002v1</name>
</gene>
<dbReference type="InParanoid" id="A0A2G5C3L6"/>
<evidence type="ECO:0000313" key="1">
    <source>
        <dbReference type="EMBL" id="PIA25855.1"/>
    </source>
</evidence>
<reference evidence="1 2" key="1">
    <citation type="submission" date="2017-09" db="EMBL/GenBank/DDBJ databases">
        <title>WGS assembly of Aquilegia coerulea Goldsmith.</title>
        <authorList>
            <person name="Hodges S."/>
            <person name="Kramer E."/>
            <person name="Nordborg M."/>
            <person name="Tomkins J."/>
            <person name="Borevitz J."/>
            <person name="Derieg N."/>
            <person name="Yan J."/>
            <person name="Mihaltcheva S."/>
            <person name="Hayes R.D."/>
            <person name="Rokhsar D."/>
        </authorList>
    </citation>
    <scope>NUCLEOTIDE SEQUENCE [LARGE SCALE GENOMIC DNA]</scope>
    <source>
        <strain evidence="2">cv. Goldsmith</strain>
    </source>
</reference>
<organism evidence="1 2">
    <name type="scientific">Aquilegia coerulea</name>
    <name type="common">Rocky mountain columbine</name>
    <dbReference type="NCBI Taxonomy" id="218851"/>
    <lineage>
        <taxon>Eukaryota</taxon>
        <taxon>Viridiplantae</taxon>
        <taxon>Streptophyta</taxon>
        <taxon>Embryophyta</taxon>
        <taxon>Tracheophyta</taxon>
        <taxon>Spermatophyta</taxon>
        <taxon>Magnoliopsida</taxon>
        <taxon>Ranunculales</taxon>
        <taxon>Ranunculaceae</taxon>
        <taxon>Thalictroideae</taxon>
        <taxon>Aquilegia</taxon>
    </lineage>
</organism>
<dbReference type="SUPFAM" id="SSF48452">
    <property type="entry name" value="TPR-like"/>
    <property type="match status" value="1"/>
</dbReference>
<proteinExistence type="predicted"/>
<dbReference type="OrthoDB" id="9984275at2759"/>
<evidence type="ECO:0000313" key="2">
    <source>
        <dbReference type="Proteomes" id="UP000230069"/>
    </source>
</evidence>
<name>A0A2G5C3L6_AQUCA</name>
<dbReference type="InterPro" id="IPR011990">
    <property type="entry name" value="TPR-like_helical_dom_sf"/>
</dbReference>
<sequence length="82" mass="9490">MLDSFESSKQVSLLALNDGLGPYFTKTPLRKHKRKSRKWLRRSMICVEIGELYEAEQDFPQAIVYLERAADLFYSEEVTSAS</sequence>
<dbReference type="AlphaFoldDB" id="A0A2G5C3L6"/>
<keyword evidence="2" id="KW-1185">Reference proteome</keyword>
<dbReference type="Proteomes" id="UP000230069">
    <property type="component" value="Unassembled WGS sequence"/>
</dbReference>
<protein>
    <submittedName>
        <fullName evidence="1">Uncharacterized protein</fullName>
    </submittedName>
</protein>